<dbReference type="Pfam" id="PF23552">
    <property type="entry name" value="ParB_C"/>
    <property type="match status" value="1"/>
</dbReference>
<dbReference type="SUPFAM" id="SSF109709">
    <property type="entry name" value="KorB DNA-binding domain-like"/>
    <property type="match status" value="1"/>
</dbReference>
<name>H6L1G3_SAPGL</name>
<dbReference type="EMBL" id="CP002831">
    <property type="protein sequence ID" value="AFC23504.1"/>
    <property type="molecule type" value="Genomic_DNA"/>
</dbReference>
<dbReference type="GO" id="GO:0007059">
    <property type="term" value="P:chromosome segregation"/>
    <property type="evidence" value="ECO:0007669"/>
    <property type="project" value="UniProtKB-KW"/>
</dbReference>
<dbReference type="FunFam" id="1.10.10.2830:FF:000001">
    <property type="entry name" value="Chromosome partitioning protein ParB"/>
    <property type="match status" value="1"/>
</dbReference>
<dbReference type="SMART" id="SM00470">
    <property type="entry name" value="ParB"/>
    <property type="match status" value="1"/>
</dbReference>
<dbReference type="Proteomes" id="UP000007519">
    <property type="component" value="Chromosome"/>
</dbReference>
<proteinExistence type="inferred from homology"/>
<dbReference type="STRING" id="984262.SGRA_0766"/>
<dbReference type="NCBIfam" id="TIGR00180">
    <property type="entry name" value="parB_part"/>
    <property type="match status" value="1"/>
</dbReference>
<protein>
    <submittedName>
        <fullName evidence="5">ParB-like chromosome partitioning protein</fullName>
    </submittedName>
</protein>
<comment type="similarity">
    <text evidence="1">Belongs to the ParB family.</text>
</comment>
<evidence type="ECO:0000259" key="4">
    <source>
        <dbReference type="SMART" id="SM00470"/>
    </source>
</evidence>
<dbReference type="InterPro" id="IPR041468">
    <property type="entry name" value="HTH_ParB/Spo0J"/>
</dbReference>
<dbReference type="PANTHER" id="PTHR33375:SF1">
    <property type="entry name" value="CHROMOSOME-PARTITIONING PROTEIN PARB-RELATED"/>
    <property type="match status" value="1"/>
</dbReference>
<dbReference type="OrthoDB" id="9802051at2"/>
<keyword evidence="3" id="KW-0238">DNA-binding</keyword>
<evidence type="ECO:0000313" key="6">
    <source>
        <dbReference type="Proteomes" id="UP000007519"/>
    </source>
</evidence>
<reference evidence="5 6" key="1">
    <citation type="journal article" date="2012" name="Stand. Genomic Sci.">
        <title>Complete genome sequencing and analysis of Saprospira grandis str. Lewin, a predatory marine bacterium.</title>
        <authorList>
            <person name="Saw J.H."/>
            <person name="Yuryev A."/>
            <person name="Kanbe M."/>
            <person name="Hou S."/>
            <person name="Young A.G."/>
            <person name="Aizawa S."/>
            <person name="Alam M."/>
        </authorList>
    </citation>
    <scope>NUCLEOTIDE SEQUENCE [LARGE SCALE GENOMIC DNA]</scope>
    <source>
        <strain evidence="5 6">Lewin</strain>
    </source>
</reference>
<dbReference type="Pfam" id="PF02195">
    <property type="entry name" value="ParB_N"/>
    <property type="match status" value="1"/>
</dbReference>
<keyword evidence="2" id="KW-0159">Chromosome partition</keyword>
<dbReference type="AlphaFoldDB" id="H6L1G3"/>
<dbReference type="GO" id="GO:0003677">
    <property type="term" value="F:DNA binding"/>
    <property type="evidence" value="ECO:0007669"/>
    <property type="project" value="UniProtKB-KW"/>
</dbReference>
<dbReference type="InterPro" id="IPR003115">
    <property type="entry name" value="ParB_N"/>
</dbReference>
<feature type="domain" description="ParB-like N-terminal" evidence="4">
    <location>
        <begin position="38"/>
        <end position="128"/>
    </location>
</feature>
<dbReference type="RefSeq" id="WP_015691158.1">
    <property type="nucleotide sequence ID" value="NC_016940.1"/>
</dbReference>
<dbReference type="InterPro" id="IPR036086">
    <property type="entry name" value="ParB/Sulfiredoxin_sf"/>
</dbReference>
<dbReference type="eggNOG" id="COG1475">
    <property type="taxonomic scope" value="Bacteria"/>
</dbReference>
<dbReference type="Pfam" id="PF17762">
    <property type="entry name" value="HTH_ParB"/>
    <property type="match status" value="1"/>
</dbReference>
<accession>H6L1G3</accession>
<dbReference type="Gene3D" id="3.90.1530.30">
    <property type="match status" value="1"/>
</dbReference>
<dbReference type="FunFam" id="3.90.1530.30:FF:000001">
    <property type="entry name" value="Chromosome partitioning protein ParB"/>
    <property type="match status" value="1"/>
</dbReference>
<keyword evidence="6" id="KW-1185">Reference proteome</keyword>
<dbReference type="SUPFAM" id="SSF110849">
    <property type="entry name" value="ParB/Sulfiredoxin"/>
    <property type="match status" value="1"/>
</dbReference>
<organism evidence="5 6">
    <name type="scientific">Saprospira grandis (strain Lewin)</name>
    <dbReference type="NCBI Taxonomy" id="984262"/>
    <lineage>
        <taxon>Bacteria</taxon>
        <taxon>Pseudomonadati</taxon>
        <taxon>Bacteroidota</taxon>
        <taxon>Saprospiria</taxon>
        <taxon>Saprospirales</taxon>
        <taxon>Saprospiraceae</taxon>
        <taxon>Saprospira</taxon>
    </lineage>
</organism>
<dbReference type="InterPro" id="IPR050336">
    <property type="entry name" value="Chromosome_partition/occlusion"/>
</dbReference>
<dbReference type="HOGENOM" id="CLU_023853_0_0_10"/>
<dbReference type="CDD" id="cd16393">
    <property type="entry name" value="SPO0J_N"/>
    <property type="match status" value="1"/>
</dbReference>
<dbReference type="Gene3D" id="1.10.10.2830">
    <property type="match status" value="1"/>
</dbReference>
<dbReference type="KEGG" id="sgn:SGRA_0766"/>
<dbReference type="InterPro" id="IPR057240">
    <property type="entry name" value="ParB_dimer_C"/>
</dbReference>
<dbReference type="InterPro" id="IPR004437">
    <property type="entry name" value="ParB/RepB/Spo0J"/>
</dbReference>
<gene>
    <name evidence="5" type="primary">parB</name>
    <name evidence="5" type="ordered locus">SGRA_0766</name>
</gene>
<sequence>MAKKLNRGQGVGALFSKINPNIEVNKEELVRELSNTVADIPLDQISFNPDNPRLEFDEEALLQLSESIKKHGLIQPITVRHLGENQFQLISGERRLRASKLAALGQVPAYIRVANDEAMLELALIENIQRQDLNAIEIASTYQRMMDELKLTEEQLSKRVNKKRSTVSNYVRLLRLPGQIQNAIKARQISMGHARALAGLNEEQLQSILFEATMEEKLSVRKVEQYSKLLQKGNSLDKAIMGLKSGLIALGHLAELSRLEKLDEQLYLYKEIIRSNWSVEETRLWLDKQLAKKEGEAAPKEEKKKVLPAAYQNLQERLKSQLGAKVQLKANEKGKGQIIINFMDPDDLERILEQLNYEA</sequence>
<dbReference type="GO" id="GO:0045881">
    <property type="term" value="P:positive regulation of sporulation resulting in formation of a cellular spore"/>
    <property type="evidence" value="ECO:0007669"/>
    <property type="project" value="TreeGrafter"/>
</dbReference>
<evidence type="ECO:0000256" key="3">
    <source>
        <dbReference type="ARBA" id="ARBA00023125"/>
    </source>
</evidence>
<evidence type="ECO:0000256" key="2">
    <source>
        <dbReference type="ARBA" id="ARBA00022829"/>
    </source>
</evidence>
<dbReference type="GO" id="GO:0005694">
    <property type="term" value="C:chromosome"/>
    <property type="evidence" value="ECO:0007669"/>
    <property type="project" value="TreeGrafter"/>
</dbReference>
<dbReference type="PANTHER" id="PTHR33375">
    <property type="entry name" value="CHROMOSOME-PARTITIONING PROTEIN PARB-RELATED"/>
    <property type="match status" value="1"/>
</dbReference>
<evidence type="ECO:0000313" key="5">
    <source>
        <dbReference type="EMBL" id="AFC23504.1"/>
    </source>
</evidence>
<evidence type="ECO:0000256" key="1">
    <source>
        <dbReference type="ARBA" id="ARBA00006295"/>
    </source>
</evidence>